<sequence length="40" mass="4540">MTFNLGLHHRKPRTCWQVTRSDGGVDDYSACFLTKLQGAE</sequence>
<keyword evidence="2" id="KW-1185">Reference proteome</keyword>
<protein>
    <submittedName>
        <fullName evidence="1">Uncharacterized protein</fullName>
    </submittedName>
</protein>
<accession>A0A8T1RRQ3</accession>
<gene>
    <name evidence="1" type="ORF">CIPAW_01G181500</name>
</gene>
<organism evidence="1 2">
    <name type="scientific">Carya illinoinensis</name>
    <name type="common">Pecan</name>
    <dbReference type="NCBI Taxonomy" id="32201"/>
    <lineage>
        <taxon>Eukaryota</taxon>
        <taxon>Viridiplantae</taxon>
        <taxon>Streptophyta</taxon>
        <taxon>Embryophyta</taxon>
        <taxon>Tracheophyta</taxon>
        <taxon>Spermatophyta</taxon>
        <taxon>Magnoliopsida</taxon>
        <taxon>eudicotyledons</taxon>
        <taxon>Gunneridae</taxon>
        <taxon>Pentapetalae</taxon>
        <taxon>rosids</taxon>
        <taxon>fabids</taxon>
        <taxon>Fagales</taxon>
        <taxon>Juglandaceae</taxon>
        <taxon>Carya</taxon>
    </lineage>
</organism>
<comment type="caution">
    <text evidence="1">The sequence shown here is derived from an EMBL/GenBank/DDBJ whole genome shotgun (WGS) entry which is preliminary data.</text>
</comment>
<dbReference type="Proteomes" id="UP000811609">
    <property type="component" value="Chromosome 1"/>
</dbReference>
<evidence type="ECO:0000313" key="2">
    <source>
        <dbReference type="Proteomes" id="UP000811609"/>
    </source>
</evidence>
<name>A0A8T1RRQ3_CARIL</name>
<proteinExistence type="predicted"/>
<dbReference type="AlphaFoldDB" id="A0A8T1RRQ3"/>
<dbReference type="EMBL" id="CM031809">
    <property type="protein sequence ID" value="KAG6668591.1"/>
    <property type="molecule type" value="Genomic_DNA"/>
</dbReference>
<reference evidence="1" key="1">
    <citation type="submission" date="2020-12" db="EMBL/GenBank/DDBJ databases">
        <title>WGS assembly of Carya illinoinensis cv. Pawnee.</title>
        <authorList>
            <person name="Platts A."/>
            <person name="Shu S."/>
            <person name="Wright S."/>
            <person name="Barry K."/>
            <person name="Edger P."/>
            <person name="Pires J.C."/>
            <person name="Schmutz J."/>
        </authorList>
    </citation>
    <scope>NUCLEOTIDE SEQUENCE</scope>
    <source>
        <tissue evidence="1">Leaf</tissue>
    </source>
</reference>
<evidence type="ECO:0000313" key="1">
    <source>
        <dbReference type="EMBL" id="KAG6668591.1"/>
    </source>
</evidence>